<dbReference type="SUPFAM" id="SSF47113">
    <property type="entry name" value="Histone-fold"/>
    <property type="match status" value="1"/>
</dbReference>
<dbReference type="RefSeq" id="XP_004354904.1">
    <property type="nucleotide sequence ID" value="XM_004354852.1"/>
</dbReference>
<evidence type="ECO:0000313" key="2">
    <source>
        <dbReference type="Proteomes" id="UP000007797"/>
    </source>
</evidence>
<gene>
    <name evidence="1" type="ORF">DFA_09042</name>
</gene>
<name>F4Q6J4_CACFS</name>
<dbReference type="Gene3D" id="1.10.20.10">
    <property type="entry name" value="Histone, subunit A"/>
    <property type="match status" value="1"/>
</dbReference>
<accession>F4Q6J4</accession>
<evidence type="ECO:0000313" key="1">
    <source>
        <dbReference type="EMBL" id="EGG16504.1"/>
    </source>
</evidence>
<dbReference type="AlphaFoldDB" id="F4Q6J4"/>
<dbReference type="EMBL" id="GL883023">
    <property type="protein sequence ID" value="EGG16504.1"/>
    <property type="molecule type" value="Genomic_DNA"/>
</dbReference>
<dbReference type="Proteomes" id="UP000007797">
    <property type="component" value="Unassembled WGS sequence"/>
</dbReference>
<dbReference type="KEGG" id="dfa:DFA_09042"/>
<dbReference type="STRING" id="1054147.F4Q6J4"/>
<proteinExistence type="predicted"/>
<keyword evidence="2" id="KW-1185">Reference proteome</keyword>
<dbReference type="GeneID" id="14868551"/>
<dbReference type="GO" id="GO:0046982">
    <property type="term" value="F:protein heterodimerization activity"/>
    <property type="evidence" value="ECO:0007669"/>
    <property type="project" value="InterPro"/>
</dbReference>
<organism evidence="1 2">
    <name type="scientific">Cavenderia fasciculata</name>
    <name type="common">Slime mold</name>
    <name type="synonym">Dictyostelium fasciculatum</name>
    <dbReference type="NCBI Taxonomy" id="261658"/>
    <lineage>
        <taxon>Eukaryota</taxon>
        <taxon>Amoebozoa</taxon>
        <taxon>Evosea</taxon>
        <taxon>Eumycetozoa</taxon>
        <taxon>Dictyostelia</taxon>
        <taxon>Acytosteliales</taxon>
        <taxon>Cavenderiaceae</taxon>
        <taxon>Cavenderia</taxon>
    </lineage>
</organism>
<sequence>MVNTINSIGRVEKIKKVYENIILSLQQQQPGDTSSSSSLEPITLSQGSIECIHSMKSDVNQRLMFKAHELIVSLLLSGDLARNAVVNGMAAVVKPQDLLFKSKWSKKDMKESMLFDSDPFNCSIYLAGIMEYIVTRLLELSLKIAQQDNNKSMIEPEHIRRAISKDSDLEHLFHGSTISAETITFNFSELTIVAKENISINQITIVNDDQQYTLKDQIVDLKDGE</sequence>
<reference evidence="2" key="1">
    <citation type="journal article" date="2011" name="Genome Res.">
        <title>Phylogeny-wide analysis of social amoeba genomes highlights ancient origins for complex intercellular communication.</title>
        <authorList>
            <person name="Heidel A.J."/>
            <person name="Lawal H.M."/>
            <person name="Felder M."/>
            <person name="Schilde C."/>
            <person name="Helps N.R."/>
            <person name="Tunggal B."/>
            <person name="Rivero F."/>
            <person name="John U."/>
            <person name="Schleicher M."/>
            <person name="Eichinger L."/>
            <person name="Platzer M."/>
            <person name="Noegel A.A."/>
            <person name="Schaap P."/>
            <person name="Gloeckner G."/>
        </authorList>
    </citation>
    <scope>NUCLEOTIDE SEQUENCE [LARGE SCALE GENOMIC DNA]</scope>
    <source>
        <strain evidence="2">SH3</strain>
    </source>
</reference>
<evidence type="ECO:0008006" key="3">
    <source>
        <dbReference type="Google" id="ProtNLM"/>
    </source>
</evidence>
<dbReference type="InterPro" id="IPR009072">
    <property type="entry name" value="Histone-fold"/>
</dbReference>
<protein>
    <recommendedName>
        <fullName evidence="3">Histone H2A</fullName>
    </recommendedName>
</protein>